<dbReference type="Proteomes" id="UP001190700">
    <property type="component" value="Unassembled WGS sequence"/>
</dbReference>
<feature type="region of interest" description="Disordered" evidence="1">
    <location>
        <begin position="225"/>
        <end position="244"/>
    </location>
</feature>
<organism evidence="2 3">
    <name type="scientific">Cymbomonas tetramitiformis</name>
    <dbReference type="NCBI Taxonomy" id="36881"/>
    <lineage>
        <taxon>Eukaryota</taxon>
        <taxon>Viridiplantae</taxon>
        <taxon>Chlorophyta</taxon>
        <taxon>Pyramimonadophyceae</taxon>
        <taxon>Pyramimonadales</taxon>
        <taxon>Pyramimonadaceae</taxon>
        <taxon>Cymbomonas</taxon>
    </lineage>
</organism>
<feature type="region of interest" description="Disordered" evidence="1">
    <location>
        <begin position="293"/>
        <end position="370"/>
    </location>
</feature>
<evidence type="ECO:0000313" key="3">
    <source>
        <dbReference type="Proteomes" id="UP001190700"/>
    </source>
</evidence>
<feature type="compositionally biased region" description="Low complexity" evidence="1">
    <location>
        <begin position="185"/>
        <end position="208"/>
    </location>
</feature>
<feature type="region of interest" description="Disordered" evidence="1">
    <location>
        <begin position="1"/>
        <end position="21"/>
    </location>
</feature>
<feature type="region of interest" description="Disordered" evidence="1">
    <location>
        <begin position="396"/>
        <end position="415"/>
    </location>
</feature>
<feature type="non-terminal residue" evidence="2">
    <location>
        <position position="1"/>
    </location>
</feature>
<sequence length="420" mass="46239">REPPPTTPVETPRKPERRPTLPGLAAYTRCYPALQQVFAHYATLEIAEPHHCNWEAVMRANRTMSQKEYLKFLRHFEVVPHLVPKEEAVDVFNAVTARARVGDLCLPEFQECLSSCAIIAGGRSVEILLNRRSTVTEVHAVRRLYQHCMPHVQQVYSQLEHNRNHDFQYLQELSGTRKPAPGSPTSSTAHTTGRSSARTTGRSSAQSSRMKKNLRDFYESLGNTLESGDGLKMTQSEPHMRGYHPGTFQSISSVDSRQSPFLGQAAVSGVFSARSARSAPEAINYRTLGIPPAPTARLGSAARDAELSRGRRGEQGGPHSGGRVAPWQCHTAPSFPAWKSPAGALSKRVIQSEEREAEPTPSGKLKGEEDLLLLGPGDVEKLVAKGAENWTDAKEIAKTGKKRQPRQGSPPKVDCSVRFI</sequence>
<name>A0AAE0FHU8_9CHLO</name>
<evidence type="ECO:0000256" key="1">
    <source>
        <dbReference type="SAM" id="MobiDB-lite"/>
    </source>
</evidence>
<accession>A0AAE0FHU8</accession>
<evidence type="ECO:0000313" key="2">
    <source>
        <dbReference type="EMBL" id="KAK3260096.1"/>
    </source>
</evidence>
<proteinExistence type="predicted"/>
<reference evidence="2 3" key="1">
    <citation type="journal article" date="2015" name="Genome Biol. Evol.">
        <title>Comparative Genomics of a Bacterivorous Green Alga Reveals Evolutionary Causalities and Consequences of Phago-Mixotrophic Mode of Nutrition.</title>
        <authorList>
            <person name="Burns J.A."/>
            <person name="Paasch A."/>
            <person name="Narechania A."/>
            <person name="Kim E."/>
        </authorList>
    </citation>
    <scope>NUCLEOTIDE SEQUENCE [LARGE SCALE GENOMIC DNA]</scope>
    <source>
        <strain evidence="2 3">PLY_AMNH</strain>
    </source>
</reference>
<gene>
    <name evidence="2" type="ORF">CYMTET_30932</name>
</gene>
<feature type="region of interest" description="Disordered" evidence="1">
    <location>
        <begin position="174"/>
        <end position="210"/>
    </location>
</feature>
<comment type="caution">
    <text evidence="2">The sequence shown here is derived from an EMBL/GenBank/DDBJ whole genome shotgun (WGS) entry which is preliminary data.</text>
</comment>
<feature type="compositionally biased region" description="Basic and acidic residues" evidence="1">
    <location>
        <begin position="303"/>
        <end position="314"/>
    </location>
</feature>
<dbReference type="AlphaFoldDB" id="A0AAE0FHU8"/>
<dbReference type="EMBL" id="LGRX02018182">
    <property type="protein sequence ID" value="KAK3260096.1"/>
    <property type="molecule type" value="Genomic_DNA"/>
</dbReference>
<keyword evidence="3" id="KW-1185">Reference proteome</keyword>
<protein>
    <submittedName>
        <fullName evidence="2">Uncharacterized protein</fullName>
    </submittedName>
</protein>